<keyword evidence="1" id="KW-0805">Transcription regulation</keyword>
<evidence type="ECO:0000313" key="7">
    <source>
        <dbReference type="EMBL" id="RSM50925.1"/>
    </source>
</evidence>
<evidence type="ECO:0000256" key="3">
    <source>
        <dbReference type="ARBA" id="ARBA00023163"/>
    </source>
</evidence>
<comment type="caution">
    <text evidence="7">The sequence shown here is derived from an EMBL/GenBank/DDBJ whole genome shotgun (WGS) entry which is preliminary data.</text>
</comment>
<feature type="DNA-binding region" description="H-T-H motif" evidence="4">
    <location>
        <begin position="13"/>
        <end position="32"/>
    </location>
</feature>
<dbReference type="OrthoDB" id="5185169at2"/>
<dbReference type="Proteomes" id="UP000286716">
    <property type="component" value="Unassembled WGS sequence"/>
</dbReference>
<keyword evidence="8" id="KW-1185">Reference proteome</keyword>
<dbReference type="Gene3D" id="1.10.10.60">
    <property type="entry name" value="Homeodomain-like"/>
    <property type="match status" value="1"/>
</dbReference>
<dbReference type="AlphaFoldDB" id="A0A428X6H8"/>
<evidence type="ECO:0000256" key="2">
    <source>
        <dbReference type="ARBA" id="ARBA00023125"/>
    </source>
</evidence>
<keyword evidence="2 4" id="KW-0238">DNA-binding</keyword>
<proteinExistence type="predicted"/>
<dbReference type="Pfam" id="PF00440">
    <property type="entry name" value="TetR_N"/>
    <property type="match status" value="1"/>
</dbReference>
<sequence length="196" mass="21906">MRLFFERGFDDVTVREIAEAADVSATTLMNYFPSKEALVFDLDEDIERSLVAAVAERPPDTSVPEALRRYMRARVERAVSGPHDSQFMKLVVTTPALSDYWRKMWLRHEEALSRVLAQEFARAEGDLRCRALAHFTLEAFTLATQSADTTRMIDVAFEILEHGWPSATEAHRRQAGGSSGSRSSGLAAVPSAEPFL</sequence>
<evidence type="ECO:0000259" key="6">
    <source>
        <dbReference type="PROSITE" id="PS50977"/>
    </source>
</evidence>
<dbReference type="GO" id="GO:0003700">
    <property type="term" value="F:DNA-binding transcription factor activity"/>
    <property type="evidence" value="ECO:0007669"/>
    <property type="project" value="TreeGrafter"/>
</dbReference>
<dbReference type="GO" id="GO:0000976">
    <property type="term" value="F:transcription cis-regulatory region binding"/>
    <property type="evidence" value="ECO:0007669"/>
    <property type="project" value="TreeGrafter"/>
</dbReference>
<feature type="domain" description="HTH tetR-type" evidence="6">
    <location>
        <begin position="1"/>
        <end position="50"/>
    </location>
</feature>
<evidence type="ECO:0000256" key="4">
    <source>
        <dbReference type="PROSITE-ProRule" id="PRU00335"/>
    </source>
</evidence>
<dbReference type="SUPFAM" id="SSF46689">
    <property type="entry name" value="Homeodomain-like"/>
    <property type="match status" value="1"/>
</dbReference>
<protein>
    <submittedName>
        <fullName evidence="7">TetR family transcriptional regulator</fullName>
    </submittedName>
</protein>
<evidence type="ECO:0000256" key="5">
    <source>
        <dbReference type="SAM" id="MobiDB-lite"/>
    </source>
</evidence>
<dbReference type="PANTHER" id="PTHR30055">
    <property type="entry name" value="HTH-TYPE TRANSCRIPTIONAL REGULATOR RUTR"/>
    <property type="match status" value="1"/>
</dbReference>
<dbReference type="EMBL" id="QHHU01000001">
    <property type="protein sequence ID" value="RSM50925.1"/>
    <property type="molecule type" value="Genomic_DNA"/>
</dbReference>
<dbReference type="InterPro" id="IPR001647">
    <property type="entry name" value="HTH_TetR"/>
</dbReference>
<evidence type="ECO:0000256" key="1">
    <source>
        <dbReference type="ARBA" id="ARBA00023015"/>
    </source>
</evidence>
<reference evidence="7 8" key="1">
    <citation type="submission" date="2018-05" db="EMBL/GenBank/DDBJ databases">
        <title>Evolution of GPA BGCs.</title>
        <authorList>
            <person name="Waglechner N."/>
            <person name="Wright G.D."/>
        </authorList>
    </citation>
    <scope>NUCLEOTIDE SEQUENCE [LARGE SCALE GENOMIC DNA]</scope>
    <source>
        <strain evidence="7 8">DSM 5908</strain>
    </source>
</reference>
<accession>A0A428X6H8</accession>
<dbReference type="PANTHER" id="PTHR30055:SF234">
    <property type="entry name" value="HTH-TYPE TRANSCRIPTIONAL REGULATOR BETI"/>
    <property type="match status" value="1"/>
</dbReference>
<name>A0A428X6H8_AMYBA</name>
<gene>
    <name evidence="7" type="ORF">DMA12_00940</name>
</gene>
<feature type="region of interest" description="Disordered" evidence="5">
    <location>
        <begin position="168"/>
        <end position="196"/>
    </location>
</feature>
<dbReference type="PROSITE" id="PS50977">
    <property type="entry name" value="HTH_TETR_2"/>
    <property type="match status" value="1"/>
</dbReference>
<dbReference type="Gene3D" id="1.10.357.10">
    <property type="entry name" value="Tetracycline Repressor, domain 2"/>
    <property type="match status" value="1"/>
</dbReference>
<dbReference type="InterPro" id="IPR009057">
    <property type="entry name" value="Homeodomain-like_sf"/>
</dbReference>
<evidence type="ECO:0000313" key="8">
    <source>
        <dbReference type="Proteomes" id="UP000286716"/>
    </source>
</evidence>
<organism evidence="7 8">
    <name type="scientific">Amycolatopsis balhimycina DSM 5908</name>
    <dbReference type="NCBI Taxonomy" id="1081091"/>
    <lineage>
        <taxon>Bacteria</taxon>
        <taxon>Bacillati</taxon>
        <taxon>Actinomycetota</taxon>
        <taxon>Actinomycetes</taxon>
        <taxon>Pseudonocardiales</taxon>
        <taxon>Pseudonocardiaceae</taxon>
        <taxon>Amycolatopsis</taxon>
    </lineage>
</organism>
<keyword evidence="3" id="KW-0804">Transcription</keyword>
<dbReference type="InterPro" id="IPR050109">
    <property type="entry name" value="HTH-type_TetR-like_transc_reg"/>
</dbReference>